<dbReference type="SUPFAM" id="SSF103473">
    <property type="entry name" value="MFS general substrate transporter"/>
    <property type="match status" value="1"/>
</dbReference>
<evidence type="ECO:0000256" key="4">
    <source>
        <dbReference type="ARBA" id="ARBA00023136"/>
    </source>
</evidence>
<dbReference type="InterPro" id="IPR036259">
    <property type="entry name" value="MFS_trans_sf"/>
</dbReference>
<dbReference type="InterPro" id="IPR005828">
    <property type="entry name" value="MFS_sugar_transport-like"/>
</dbReference>
<feature type="region of interest" description="Disordered" evidence="5">
    <location>
        <begin position="348"/>
        <end position="367"/>
    </location>
</feature>
<keyword evidence="2 6" id="KW-0812">Transmembrane</keyword>
<dbReference type="PANTHER" id="PTHR48021">
    <property type="match status" value="1"/>
</dbReference>
<feature type="transmembrane region" description="Helical" evidence="6">
    <location>
        <begin position="533"/>
        <end position="554"/>
    </location>
</feature>
<feature type="transmembrane region" description="Helical" evidence="6">
    <location>
        <begin position="494"/>
        <end position="521"/>
    </location>
</feature>
<dbReference type="EMBL" id="OD004428">
    <property type="protein sequence ID" value="CAD7409939.1"/>
    <property type="molecule type" value="Genomic_DNA"/>
</dbReference>
<evidence type="ECO:0000256" key="1">
    <source>
        <dbReference type="ARBA" id="ARBA00004141"/>
    </source>
</evidence>
<feature type="transmembrane region" description="Helical" evidence="6">
    <location>
        <begin position="64"/>
        <end position="83"/>
    </location>
</feature>
<feature type="transmembrane region" description="Helical" evidence="6">
    <location>
        <begin position="566"/>
        <end position="582"/>
    </location>
</feature>
<feature type="transmembrane region" description="Helical" evidence="6">
    <location>
        <begin position="200"/>
        <end position="218"/>
    </location>
</feature>
<feature type="transmembrane region" description="Helical" evidence="6">
    <location>
        <begin position="167"/>
        <end position="188"/>
    </location>
</feature>
<reference evidence="8" key="1">
    <citation type="submission" date="2020-11" db="EMBL/GenBank/DDBJ databases">
        <authorList>
            <person name="Tran Van P."/>
        </authorList>
    </citation>
    <scope>NUCLEOTIDE SEQUENCE</scope>
</reference>
<feature type="transmembrane region" description="Helical" evidence="6">
    <location>
        <begin position="395"/>
        <end position="421"/>
    </location>
</feature>
<evidence type="ECO:0000256" key="6">
    <source>
        <dbReference type="SAM" id="Phobius"/>
    </source>
</evidence>
<dbReference type="InterPro" id="IPR050549">
    <property type="entry name" value="MFS_Trehalose_Transporter"/>
</dbReference>
<feature type="transmembrane region" description="Helical" evidence="6">
    <location>
        <begin position="460"/>
        <end position="482"/>
    </location>
</feature>
<evidence type="ECO:0000256" key="3">
    <source>
        <dbReference type="ARBA" id="ARBA00022989"/>
    </source>
</evidence>
<dbReference type="FunFam" id="1.20.1250.20:FF:000249">
    <property type="entry name" value="facilitated trehalose transporter Tret1"/>
    <property type="match status" value="1"/>
</dbReference>
<dbReference type="GO" id="GO:0016020">
    <property type="term" value="C:membrane"/>
    <property type="evidence" value="ECO:0007669"/>
    <property type="project" value="UniProtKB-SubCell"/>
</dbReference>
<dbReference type="GO" id="GO:0022857">
    <property type="term" value="F:transmembrane transporter activity"/>
    <property type="evidence" value="ECO:0007669"/>
    <property type="project" value="InterPro"/>
</dbReference>
<evidence type="ECO:0000313" key="8">
    <source>
        <dbReference type="EMBL" id="CAD7409939.1"/>
    </source>
</evidence>
<evidence type="ECO:0000256" key="2">
    <source>
        <dbReference type="ARBA" id="ARBA00022692"/>
    </source>
</evidence>
<dbReference type="AlphaFoldDB" id="A0A7R9DA31"/>
<feature type="transmembrane region" description="Helical" evidence="6">
    <location>
        <begin position="433"/>
        <end position="453"/>
    </location>
</feature>
<dbReference type="InterPro" id="IPR005829">
    <property type="entry name" value="Sugar_transporter_CS"/>
</dbReference>
<name>A0A7R9DA31_TIMPO</name>
<protein>
    <recommendedName>
        <fullName evidence="7">Major facilitator superfamily (MFS) profile domain-containing protein</fullName>
    </recommendedName>
</protein>
<accession>A0A7R9DA31</accession>
<feature type="transmembrane region" description="Helical" evidence="6">
    <location>
        <begin position="224"/>
        <end position="246"/>
    </location>
</feature>
<feature type="compositionally biased region" description="Basic and acidic residues" evidence="5">
    <location>
        <begin position="350"/>
        <end position="364"/>
    </location>
</feature>
<dbReference type="Pfam" id="PF00083">
    <property type="entry name" value="Sugar_tr"/>
    <property type="match status" value="1"/>
</dbReference>
<feature type="transmembrane region" description="Helical" evidence="6">
    <location>
        <begin position="114"/>
        <end position="132"/>
    </location>
</feature>
<dbReference type="PROSITE" id="PS00217">
    <property type="entry name" value="SUGAR_TRANSPORT_2"/>
    <property type="match status" value="1"/>
</dbReference>
<proteinExistence type="predicted"/>
<keyword evidence="4 6" id="KW-0472">Membrane</keyword>
<evidence type="ECO:0000259" key="7">
    <source>
        <dbReference type="PROSITE" id="PS50850"/>
    </source>
</evidence>
<organism evidence="8">
    <name type="scientific">Timema poppense</name>
    <name type="common">Walking stick</name>
    <dbReference type="NCBI Taxonomy" id="170557"/>
    <lineage>
        <taxon>Eukaryota</taxon>
        <taxon>Metazoa</taxon>
        <taxon>Ecdysozoa</taxon>
        <taxon>Arthropoda</taxon>
        <taxon>Hexapoda</taxon>
        <taxon>Insecta</taxon>
        <taxon>Pterygota</taxon>
        <taxon>Neoptera</taxon>
        <taxon>Polyneoptera</taxon>
        <taxon>Phasmatodea</taxon>
        <taxon>Timematodea</taxon>
        <taxon>Timematoidea</taxon>
        <taxon>Timematidae</taxon>
        <taxon>Timema</taxon>
    </lineage>
</organism>
<dbReference type="PROSITE" id="PS50850">
    <property type="entry name" value="MFS"/>
    <property type="match status" value="1"/>
</dbReference>
<evidence type="ECO:0000256" key="5">
    <source>
        <dbReference type="SAM" id="MobiDB-lite"/>
    </source>
</evidence>
<sequence>MVRCSAGRAKLFNHACTTGCIGVRCTALLTSTSWSTAAEHTTVLVNNPPVDLEMRVLATSAKNLLLTGYGMTLGFSTIVIPSVDASLRENTLNSSYNSSQSSFLDPLQLTKEEISWFSSINLICVPLGCLLSGSLSQPVYLYPCSGSINLICVPLGCLLSGSLTQPLYLYPCSGSINLICVPLGCLLSGSLTQPLGRKRAMMLVNIPFIAAWIMYYYASSVGMLYTSLALTGFGGGLLEAPVLTYVAEITQPHLRGMLSATSSMCVILGVFIQFILGTLLPWRSVAAVNIIFPLTALVALCFVPESPYWLITKKRMLDAEKSLCWLRGWVEPKEVQCEFQNLVASLTPQSEKDSRDKTATKHEQIQVQEQEQEPSKCRCTFQWRNYTKKTFLKPYFLVSCGFFFGHFSGMTTLQTFAVSIFKTLGTPVDEYVATLYLGLVELAGTLVCVILVHWTGKRPLTFVSTIGNGLCFIVVATYAYLLGDGSSPVIAPNAYSWVPLIFLVGSAFLTHVGIRLLPWILIGEVYPTEVRGVASGASGSIGYIFSFVTNKVYFYMLDGLTLPGTFWIYGAVSLIGSVYFFFELPETEGRTLHEIEEHFAGKRDLMTRKTSRRHTKNDDIDKWAAVNPALVAEDVESHL</sequence>
<feature type="domain" description="Major facilitator superfamily (MFS) profile" evidence="7">
    <location>
        <begin position="121"/>
        <end position="588"/>
    </location>
</feature>
<dbReference type="Gene3D" id="1.20.1250.20">
    <property type="entry name" value="MFS general substrate transporter like domains"/>
    <property type="match status" value="1"/>
</dbReference>
<keyword evidence="3 6" id="KW-1133">Transmembrane helix</keyword>
<dbReference type="PANTHER" id="PTHR48021:SF39">
    <property type="entry name" value="MAJOR FACILITATOR SUPERFAMILY (MFS) PROFILE DOMAIN-CONTAINING PROTEIN"/>
    <property type="match status" value="1"/>
</dbReference>
<comment type="subcellular location">
    <subcellularLocation>
        <location evidence="1">Membrane</location>
        <topology evidence="1">Multi-pass membrane protein</topology>
    </subcellularLocation>
</comment>
<dbReference type="InterPro" id="IPR020846">
    <property type="entry name" value="MFS_dom"/>
</dbReference>
<gene>
    <name evidence="8" type="ORF">TPSB3V08_LOCUS7103</name>
</gene>
<feature type="transmembrane region" description="Helical" evidence="6">
    <location>
        <begin position="139"/>
        <end position="161"/>
    </location>
</feature>
<feature type="transmembrane region" description="Helical" evidence="6">
    <location>
        <begin position="258"/>
        <end position="280"/>
    </location>
</feature>
<feature type="transmembrane region" description="Helical" evidence="6">
    <location>
        <begin position="286"/>
        <end position="311"/>
    </location>
</feature>